<organism evidence="5 6">
    <name type="scientific">Streptomyces cinnamoneus</name>
    <name type="common">Streptoverticillium cinnamoneum</name>
    <dbReference type="NCBI Taxonomy" id="53446"/>
    <lineage>
        <taxon>Bacteria</taxon>
        <taxon>Bacillati</taxon>
        <taxon>Actinomycetota</taxon>
        <taxon>Actinomycetes</taxon>
        <taxon>Kitasatosporales</taxon>
        <taxon>Streptomycetaceae</taxon>
        <taxon>Streptomyces</taxon>
        <taxon>Streptomyces cinnamoneus group</taxon>
    </lineage>
</organism>
<keyword evidence="1" id="KW-1278">Translocase</keyword>
<keyword evidence="6" id="KW-1185">Reference proteome</keyword>
<evidence type="ECO:0000313" key="5">
    <source>
        <dbReference type="EMBL" id="PHQ52618.1"/>
    </source>
</evidence>
<dbReference type="GO" id="GO:0016020">
    <property type="term" value="C:membrane"/>
    <property type="evidence" value="ECO:0007669"/>
    <property type="project" value="TreeGrafter"/>
</dbReference>
<gene>
    <name evidence="5" type="ORF">BLA24_06995</name>
</gene>
<evidence type="ECO:0000256" key="3">
    <source>
        <dbReference type="SAM" id="Phobius"/>
    </source>
</evidence>
<dbReference type="InterPro" id="IPR006121">
    <property type="entry name" value="HMA_dom"/>
</dbReference>
<name>A0A2G1XN14_STRCJ</name>
<keyword evidence="3" id="KW-0472">Membrane</keyword>
<keyword evidence="3" id="KW-0812">Transmembrane</keyword>
<comment type="caution">
    <text evidence="5">The sequence shown here is derived from an EMBL/GenBank/DDBJ whole genome shotgun (WGS) entry which is preliminary data.</text>
</comment>
<dbReference type="PANTHER" id="PTHR43520">
    <property type="entry name" value="ATP7, ISOFORM B"/>
    <property type="match status" value="1"/>
</dbReference>
<feature type="region of interest" description="Disordered" evidence="2">
    <location>
        <begin position="56"/>
        <end position="77"/>
    </location>
</feature>
<dbReference type="SUPFAM" id="SSF55008">
    <property type="entry name" value="HMA, heavy metal-associated domain"/>
    <property type="match status" value="1"/>
</dbReference>
<evidence type="ECO:0000259" key="4">
    <source>
        <dbReference type="PROSITE" id="PS50846"/>
    </source>
</evidence>
<sequence length="133" mass="13172">MTCASCAARVEKKLNCLDGVAAAVNYAAEKAKVTYGDGVTVADLVATVEATGYAATPPRAGGTAGGERADEGATGAGDELTPLRQRLITAVVAALPLAASGLLDPMIAGAAMAFSSVFVVGNGLRLRSFKAAG</sequence>
<dbReference type="PANTHER" id="PTHR43520:SF8">
    <property type="entry name" value="P-TYPE CU(+) TRANSPORTER"/>
    <property type="match status" value="1"/>
</dbReference>
<dbReference type="Gene3D" id="3.30.70.100">
    <property type="match status" value="1"/>
</dbReference>
<evidence type="ECO:0000313" key="6">
    <source>
        <dbReference type="Proteomes" id="UP000222531"/>
    </source>
</evidence>
<dbReference type="Pfam" id="PF00403">
    <property type="entry name" value="HMA"/>
    <property type="match status" value="1"/>
</dbReference>
<accession>A0A2G1XN14</accession>
<dbReference type="OrthoDB" id="8687281at2"/>
<dbReference type="GO" id="GO:0043682">
    <property type="term" value="F:P-type divalent copper transporter activity"/>
    <property type="evidence" value="ECO:0007669"/>
    <property type="project" value="TreeGrafter"/>
</dbReference>
<dbReference type="PROSITE" id="PS50846">
    <property type="entry name" value="HMA_2"/>
    <property type="match status" value="1"/>
</dbReference>
<dbReference type="GO" id="GO:0055070">
    <property type="term" value="P:copper ion homeostasis"/>
    <property type="evidence" value="ECO:0007669"/>
    <property type="project" value="TreeGrafter"/>
</dbReference>
<evidence type="ECO:0000256" key="1">
    <source>
        <dbReference type="ARBA" id="ARBA00022967"/>
    </source>
</evidence>
<protein>
    <recommendedName>
        <fullName evidence="4">HMA domain-containing protein</fullName>
    </recommendedName>
</protein>
<dbReference type="InterPro" id="IPR036163">
    <property type="entry name" value="HMA_dom_sf"/>
</dbReference>
<feature type="transmembrane region" description="Helical" evidence="3">
    <location>
        <begin position="87"/>
        <end position="120"/>
    </location>
</feature>
<dbReference type="GO" id="GO:0005507">
    <property type="term" value="F:copper ion binding"/>
    <property type="evidence" value="ECO:0007669"/>
    <property type="project" value="TreeGrafter"/>
</dbReference>
<reference evidence="5 6" key="1">
    <citation type="journal article" date="2017" name="Biochemistry">
        <title>Identification of the Biosynthetic Pathway for the Antibiotic Bicyclomycin.</title>
        <authorList>
            <person name="Patteson J."/>
            <person name="Cai W."/>
            <person name="Johnson R.A."/>
            <person name="Santa Maria K."/>
            <person name="Li B."/>
        </authorList>
    </citation>
    <scope>NUCLEOTIDE SEQUENCE [LARGE SCALE GENOMIC DNA]</scope>
    <source>
        <strain evidence="5 6">ATCC 21532</strain>
    </source>
</reference>
<keyword evidence="3" id="KW-1133">Transmembrane helix</keyword>
<dbReference type="CDD" id="cd00371">
    <property type="entry name" value="HMA"/>
    <property type="match status" value="1"/>
</dbReference>
<evidence type="ECO:0000256" key="2">
    <source>
        <dbReference type="SAM" id="MobiDB-lite"/>
    </source>
</evidence>
<dbReference type="Proteomes" id="UP000222531">
    <property type="component" value="Unassembled WGS sequence"/>
</dbReference>
<dbReference type="AlphaFoldDB" id="A0A2G1XN14"/>
<dbReference type="EMBL" id="NHZO01000081">
    <property type="protein sequence ID" value="PHQ52618.1"/>
    <property type="molecule type" value="Genomic_DNA"/>
</dbReference>
<feature type="domain" description="HMA" evidence="4">
    <location>
        <begin position="1"/>
        <end position="56"/>
    </location>
</feature>
<proteinExistence type="predicted"/>